<name>A0A2P2NTJ3_RHIMU</name>
<dbReference type="EMBL" id="GGEC01065269">
    <property type="protein sequence ID" value="MBX45753.1"/>
    <property type="molecule type" value="Transcribed_RNA"/>
</dbReference>
<dbReference type="AlphaFoldDB" id="A0A2P2NTJ3"/>
<proteinExistence type="predicted"/>
<accession>A0A2P2NTJ3</accession>
<organism evidence="1">
    <name type="scientific">Rhizophora mucronata</name>
    <name type="common">Asiatic mangrove</name>
    <dbReference type="NCBI Taxonomy" id="61149"/>
    <lineage>
        <taxon>Eukaryota</taxon>
        <taxon>Viridiplantae</taxon>
        <taxon>Streptophyta</taxon>
        <taxon>Embryophyta</taxon>
        <taxon>Tracheophyta</taxon>
        <taxon>Spermatophyta</taxon>
        <taxon>Magnoliopsida</taxon>
        <taxon>eudicotyledons</taxon>
        <taxon>Gunneridae</taxon>
        <taxon>Pentapetalae</taxon>
        <taxon>rosids</taxon>
        <taxon>fabids</taxon>
        <taxon>Malpighiales</taxon>
        <taxon>Rhizophoraceae</taxon>
        <taxon>Rhizophora</taxon>
    </lineage>
</organism>
<evidence type="ECO:0000313" key="1">
    <source>
        <dbReference type="EMBL" id="MBX45753.1"/>
    </source>
</evidence>
<protein>
    <submittedName>
        <fullName evidence="1">Uncharacterized protein</fullName>
    </submittedName>
</protein>
<sequence>MIYLLYEFSLVQNGYYMCEINKKNWSYGHMSLNLLFRVDCKID</sequence>
<reference evidence="1" key="1">
    <citation type="submission" date="2018-02" db="EMBL/GenBank/DDBJ databases">
        <title>Rhizophora mucronata_Transcriptome.</title>
        <authorList>
            <person name="Meera S.P."/>
            <person name="Sreeshan A."/>
            <person name="Augustine A."/>
        </authorList>
    </citation>
    <scope>NUCLEOTIDE SEQUENCE</scope>
    <source>
        <tissue evidence="1">Leaf</tissue>
    </source>
</reference>